<accession>A0A6G0QNP0</accession>
<name>A0A6G0QNP0_9STRA</name>
<keyword evidence="1" id="KW-0732">Signal</keyword>
<reference evidence="2 3" key="1">
    <citation type="submission" date="2018-09" db="EMBL/GenBank/DDBJ databases">
        <title>Genomic investigation of the strawberry pathogen Phytophthora fragariae indicates pathogenicity is determined by transcriptional variation in three key races.</title>
        <authorList>
            <person name="Adams T.M."/>
            <person name="Armitage A.D."/>
            <person name="Sobczyk M.K."/>
            <person name="Bates H.J."/>
            <person name="Dunwell J.M."/>
            <person name="Nellist C.F."/>
            <person name="Harrison R.J."/>
        </authorList>
    </citation>
    <scope>NUCLEOTIDE SEQUENCE [LARGE SCALE GENOMIC DNA]</scope>
    <source>
        <strain evidence="2 3">NOV-77</strain>
    </source>
</reference>
<feature type="chain" id="PRO_5026190729" evidence="1">
    <location>
        <begin position="20"/>
        <end position="67"/>
    </location>
</feature>
<evidence type="ECO:0000313" key="2">
    <source>
        <dbReference type="EMBL" id="KAE9295005.1"/>
    </source>
</evidence>
<evidence type="ECO:0000256" key="1">
    <source>
        <dbReference type="SAM" id="SignalP"/>
    </source>
</evidence>
<proteinExistence type="predicted"/>
<evidence type="ECO:0000313" key="3">
    <source>
        <dbReference type="Proteomes" id="UP000486351"/>
    </source>
</evidence>
<comment type="caution">
    <text evidence="2">The sequence shown here is derived from an EMBL/GenBank/DDBJ whole genome shotgun (WGS) entry which is preliminary data.</text>
</comment>
<protein>
    <submittedName>
        <fullName evidence="2">Uncharacterized protein</fullName>
    </submittedName>
</protein>
<gene>
    <name evidence="2" type="ORF">PF008_g24389</name>
</gene>
<dbReference type="EMBL" id="QXFY01002598">
    <property type="protein sequence ID" value="KAE9295005.1"/>
    <property type="molecule type" value="Genomic_DNA"/>
</dbReference>
<feature type="signal peptide" evidence="1">
    <location>
        <begin position="1"/>
        <end position="19"/>
    </location>
</feature>
<organism evidence="2 3">
    <name type="scientific">Phytophthora fragariae</name>
    <dbReference type="NCBI Taxonomy" id="53985"/>
    <lineage>
        <taxon>Eukaryota</taxon>
        <taxon>Sar</taxon>
        <taxon>Stramenopiles</taxon>
        <taxon>Oomycota</taxon>
        <taxon>Peronosporomycetes</taxon>
        <taxon>Peronosporales</taxon>
        <taxon>Peronosporaceae</taxon>
        <taxon>Phytophthora</taxon>
    </lineage>
</organism>
<dbReference type="Proteomes" id="UP000486351">
    <property type="component" value="Unassembled WGS sequence"/>
</dbReference>
<sequence length="67" mass="7141">MNAFAVLAACVCCLALEHAGKLPEAAPVFLLAAIASPIWPRENLSTYRVHFWSGWGDALLTDGVTPS</sequence>
<dbReference type="AlphaFoldDB" id="A0A6G0QNP0"/>